<keyword evidence="1" id="KW-0547">Nucleotide-binding</keyword>
<evidence type="ECO:0000256" key="2">
    <source>
        <dbReference type="ARBA" id="ARBA00022840"/>
    </source>
</evidence>
<evidence type="ECO:0000313" key="5">
    <source>
        <dbReference type="Proteomes" id="UP001318860"/>
    </source>
</evidence>
<comment type="caution">
    <text evidence="4">The sequence shown here is derived from an EMBL/GenBank/DDBJ whole genome shotgun (WGS) entry which is preliminary data.</text>
</comment>
<keyword evidence="5" id="KW-1185">Reference proteome</keyword>
<dbReference type="InterPro" id="IPR048617">
    <property type="entry name" value="MDN1_AAA_lid_4"/>
</dbReference>
<dbReference type="Proteomes" id="UP001318860">
    <property type="component" value="Unassembled WGS sequence"/>
</dbReference>
<evidence type="ECO:0000313" key="4">
    <source>
        <dbReference type="EMBL" id="KAK6140640.1"/>
    </source>
</evidence>
<keyword evidence="2" id="KW-0067">ATP-binding</keyword>
<reference evidence="4 5" key="1">
    <citation type="journal article" date="2021" name="Comput. Struct. Biotechnol. J.">
        <title>De novo genome assembly of the potent medicinal plant Rehmannia glutinosa using nanopore technology.</title>
        <authorList>
            <person name="Ma L."/>
            <person name="Dong C."/>
            <person name="Song C."/>
            <person name="Wang X."/>
            <person name="Zheng X."/>
            <person name="Niu Y."/>
            <person name="Chen S."/>
            <person name="Feng W."/>
        </authorList>
    </citation>
    <scope>NUCLEOTIDE SEQUENCE [LARGE SCALE GENOMIC DNA]</scope>
    <source>
        <strain evidence="4">DH-2019</strain>
    </source>
</reference>
<evidence type="ECO:0000256" key="1">
    <source>
        <dbReference type="ARBA" id="ARBA00022741"/>
    </source>
</evidence>
<accession>A0ABR0W3H2</accession>
<dbReference type="PANTHER" id="PTHR48103:SF2">
    <property type="entry name" value="MIDASIN"/>
    <property type="match status" value="1"/>
</dbReference>
<feature type="domain" description="Midasin lid" evidence="3">
    <location>
        <begin position="41"/>
        <end position="105"/>
    </location>
</feature>
<gene>
    <name evidence="4" type="ORF">DH2020_025618</name>
</gene>
<name>A0ABR0W3H2_REHGL</name>
<evidence type="ECO:0000259" key="3">
    <source>
        <dbReference type="Pfam" id="PF21108"/>
    </source>
</evidence>
<dbReference type="PANTHER" id="PTHR48103">
    <property type="entry name" value="MIDASIN-RELATED"/>
    <property type="match status" value="1"/>
</dbReference>
<proteinExistence type="predicted"/>
<protein>
    <recommendedName>
        <fullName evidence="3">Midasin lid domain-containing protein</fullName>
    </recommendedName>
</protein>
<sequence>MNLGGDYGKKELSPALRNWFTEIWVPSISDMDELKSISLERVLNPKLAHIVDVMLDFWECFNLLQTERLLTIRDLLSWVSFTNVTEKSLGVEAAFIHGSFLVLLDGLSLAFSASSVAIHAGTLSIEVFLFLHLRNTFAYESHLLACVNYSCALIIPFTDLNI</sequence>
<dbReference type="Pfam" id="PF21108">
    <property type="entry name" value="MDN1_4th"/>
    <property type="match status" value="1"/>
</dbReference>
<dbReference type="EMBL" id="JABTTQ020000291">
    <property type="protein sequence ID" value="KAK6140640.1"/>
    <property type="molecule type" value="Genomic_DNA"/>
</dbReference>
<organism evidence="4 5">
    <name type="scientific">Rehmannia glutinosa</name>
    <name type="common">Chinese foxglove</name>
    <dbReference type="NCBI Taxonomy" id="99300"/>
    <lineage>
        <taxon>Eukaryota</taxon>
        <taxon>Viridiplantae</taxon>
        <taxon>Streptophyta</taxon>
        <taxon>Embryophyta</taxon>
        <taxon>Tracheophyta</taxon>
        <taxon>Spermatophyta</taxon>
        <taxon>Magnoliopsida</taxon>
        <taxon>eudicotyledons</taxon>
        <taxon>Gunneridae</taxon>
        <taxon>Pentapetalae</taxon>
        <taxon>asterids</taxon>
        <taxon>lamiids</taxon>
        <taxon>Lamiales</taxon>
        <taxon>Orobanchaceae</taxon>
        <taxon>Rehmannieae</taxon>
        <taxon>Rehmannia</taxon>
    </lineage>
</organism>